<evidence type="ECO:0000259" key="1">
    <source>
        <dbReference type="Pfam" id="PF08770"/>
    </source>
</evidence>
<dbReference type="InterPro" id="IPR014880">
    <property type="entry name" value="SoxZ_dom"/>
</dbReference>
<dbReference type="RefSeq" id="WP_029131895.1">
    <property type="nucleotide sequence ID" value="NZ_CAXXYC010000004.1"/>
</dbReference>
<reference evidence="2 3" key="1">
    <citation type="submission" date="2017-11" db="EMBL/GenBank/DDBJ databases">
        <title>Genome-resolved metagenomics identifies genetic mobility, metabolic interactions, and unexpected diversity in perchlorate-reducing communities.</title>
        <authorList>
            <person name="Barnum T.P."/>
            <person name="Figueroa I.A."/>
            <person name="Carlstrom C.I."/>
            <person name="Lucas L.N."/>
            <person name="Engelbrektson A.L."/>
            <person name="Coates J.D."/>
        </authorList>
    </citation>
    <scope>NUCLEOTIDE SEQUENCE [LARGE SCALE GENOMIC DNA]</scope>
    <source>
        <strain evidence="2">BM301</strain>
    </source>
</reference>
<dbReference type="InterPro" id="IPR013783">
    <property type="entry name" value="Ig-like_fold"/>
</dbReference>
<organism evidence="2 3">
    <name type="scientific">Sedimenticola selenatireducens</name>
    <dbReference type="NCBI Taxonomy" id="191960"/>
    <lineage>
        <taxon>Bacteria</taxon>
        <taxon>Pseudomonadati</taxon>
        <taxon>Pseudomonadota</taxon>
        <taxon>Gammaproteobacteria</taxon>
        <taxon>Chromatiales</taxon>
        <taxon>Sedimenticolaceae</taxon>
        <taxon>Sedimenticola</taxon>
    </lineage>
</organism>
<gene>
    <name evidence="2" type="primary">soxZ</name>
    <name evidence="2" type="ORF">C0630_12565</name>
</gene>
<dbReference type="SUPFAM" id="SSF81296">
    <property type="entry name" value="E set domains"/>
    <property type="match status" value="1"/>
</dbReference>
<dbReference type="InterPro" id="IPR014756">
    <property type="entry name" value="Ig_E-set"/>
</dbReference>
<dbReference type="AlphaFoldDB" id="A0A2N6CVK9"/>
<proteinExistence type="predicted"/>
<evidence type="ECO:0000313" key="2">
    <source>
        <dbReference type="EMBL" id="PLX61219.1"/>
    </source>
</evidence>
<accession>A0A2N6CVK9</accession>
<comment type="caution">
    <text evidence="2">The sequence shown here is derived from an EMBL/GenBank/DDBJ whole genome shotgun (WGS) entry which is preliminary data.</text>
</comment>
<dbReference type="EMBL" id="PKUN01000021">
    <property type="protein sequence ID" value="PLX61219.1"/>
    <property type="molecule type" value="Genomic_DNA"/>
</dbReference>
<dbReference type="Gene3D" id="2.60.40.10">
    <property type="entry name" value="Immunoglobulins"/>
    <property type="match status" value="1"/>
</dbReference>
<dbReference type="NCBIfam" id="TIGR04490">
    <property type="entry name" value="SoxZ_true"/>
    <property type="match status" value="1"/>
</dbReference>
<dbReference type="Proteomes" id="UP000235015">
    <property type="component" value="Unassembled WGS sequence"/>
</dbReference>
<feature type="domain" description="Sulphur oxidation protein SoxZ" evidence="1">
    <location>
        <begin position="9"/>
        <end position="101"/>
    </location>
</feature>
<name>A0A2N6CVK9_9GAMM</name>
<protein>
    <submittedName>
        <fullName evidence="2">Thiosulfate oxidation carrier complex protein SoxZ</fullName>
    </submittedName>
</protein>
<dbReference type="Pfam" id="PF08770">
    <property type="entry name" value="SoxZ"/>
    <property type="match status" value="1"/>
</dbReference>
<dbReference type="STRING" id="1111735.GCA_000428045_00312"/>
<evidence type="ECO:0000313" key="3">
    <source>
        <dbReference type="Proteomes" id="UP000235015"/>
    </source>
</evidence>
<sequence>MASNSIKIRAKLKEDVVTVKALMTHPMETGNRKDSKGETIPAHFIQEITCSSAGKEVLTAQWSGGISKNPYISFKYKGAAEGDELTLTWVDNKGNSESAAVTVS</sequence>
<dbReference type="InterPro" id="IPR030995">
    <property type="entry name" value="SoxZ"/>
</dbReference>